<dbReference type="GO" id="GO:0006508">
    <property type="term" value="P:proteolysis"/>
    <property type="evidence" value="ECO:0007669"/>
    <property type="project" value="InterPro"/>
</dbReference>
<accession>M2B9Q0</accession>
<evidence type="ECO:0000259" key="1">
    <source>
        <dbReference type="Pfam" id="PF03572"/>
    </source>
</evidence>
<sequence length="421" mass="49611">MIKKYFVFFFVFSISVFSCLNYSEGDEERFITLEEMKTDYEYFWDFIDKGYPNKNTCITNGADLKSIKTYYAEKLKNLKNEIEYMKFYNIICSRITNNHFFGHLGAIDYTSYKSNIATISLDDKRDEDFHYIKQDKRVEAFYEKGFGSNTEYMEMIQRYEKQREDMEKFIFKEIKDDIFYIKIPRFSSTKNFDWNDFKNYQIEITKNKYKHLIIDLRDNAGGYTFLWRRFLVAPLLKEEKTFKTIALYNSSKFSDHYLPFFLKGDRGLFPVKISKLKNLPPLENLNKNDAAFFKKYYDMEYTIPPEPSNFKFGGKIWVLINRKCYSASDAFAAFCKQTGFANLVGENTGGSGLLALHPVYLKLPKSGMIIKYDMFYTLNPDGSNNAETGTKPDYPVKQKHALEACLEIIEKSKKINLVHSF</sequence>
<dbReference type="InterPro" id="IPR029045">
    <property type="entry name" value="ClpP/crotonase-like_dom_sf"/>
</dbReference>
<dbReference type="Pfam" id="PF03572">
    <property type="entry name" value="Peptidase_S41"/>
    <property type="match status" value="1"/>
</dbReference>
<dbReference type="AlphaFoldDB" id="M2B9Q0"/>
<protein>
    <recommendedName>
        <fullName evidence="1">Tail specific protease domain-containing protein</fullName>
    </recommendedName>
</protein>
<proteinExistence type="predicted"/>
<dbReference type="Proteomes" id="UP000016183">
    <property type="component" value="Unassembled WGS sequence"/>
</dbReference>
<dbReference type="EMBL" id="AGDZ01000028">
    <property type="protein sequence ID" value="EMB21737.1"/>
    <property type="molecule type" value="Genomic_DNA"/>
</dbReference>
<dbReference type="OrthoDB" id="5480566at2"/>
<dbReference type="PROSITE" id="PS51257">
    <property type="entry name" value="PROKAR_LIPOPROTEIN"/>
    <property type="match status" value="1"/>
</dbReference>
<dbReference type="Gene3D" id="3.30.750.44">
    <property type="match status" value="1"/>
</dbReference>
<dbReference type="PATRIC" id="fig|999437.3.peg.2138"/>
<comment type="caution">
    <text evidence="2">The sequence shown here is derived from an EMBL/GenBank/DDBJ whole genome shotgun (WGS) entry which is preliminary data.</text>
</comment>
<dbReference type="GO" id="GO:0008236">
    <property type="term" value="F:serine-type peptidase activity"/>
    <property type="evidence" value="ECO:0007669"/>
    <property type="project" value="InterPro"/>
</dbReference>
<dbReference type="GO" id="GO:0030288">
    <property type="term" value="C:outer membrane-bounded periplasmic space"/>
    <property type="evidence" value="ECO:0007669"/>
    <property type="project" value="TreeGrafter"/>
</dbReference>
<dbReference type="RefSeq" id="WP_010697038.1">
    <property type="nucleotide sequence ID" value="NZ_KB442454.1"/>
</dbReference>
<dbReference type="InterPro" id="IPR005151">
    <property type="entry name" value="Tail-specific_protease"/>
</dbReference>
<evidence type="ECO:0000313" key="2">
    <source>
        <dbReference type="EMBL" id="EMB21737.1"/>
    </source>
</evidence>
<feature type="domain" description="Tail specific protease" evidence="1">
    <location>
        <begin position="178"/>
        <end position="396"/>
    </location>
</feature>
<dbReference type="GO" id="GO:0007165">
    <property type="term" value="P:signal transduction"/>
    <property type="evidence" value="ECO:0007669"/>
    <property type="project" value="TreeGrafter"/>
</dbReference>
<name>M2B9Q0_TREDN</name>
<gene>
    <name evidence="2" type="ORF">HMPREF9733_02074</name>
</gene>
<evidence type="ECO:0000313" key="3">
    <source>
        <dbReference type="Proteomes" id="UP000016183"/>
    </source>
</evidence>
<dbReference type="SUPFAM" id="SSF52096">
    <property type="entry name" value="ClpP/crotonase"/>
    <property type="match status" value="1"/>
</dbReference>
<organism evidence="2 3">
    <name type="scientific">Treponema denticola SP33</name>
    <dbReference type="NCBI Taxonomy" id="999437"/>
    <lineage>
        <taxon>Bacteria</taxon>
        <taxon>Pseudomonadati</taxon>
        <taxon>Spirochaetota</taxon>
        <taxon>Spirochaetia</taxon>
        <taxon>Spirochaetales</taxon>
        <taxon>Treponemataceae</taxon>
        <taxon>Treponema</taxon>
    </lineage>
</organism>
<dbReference type="HOGENOM" id="CLU_040161_0_0_12"/>
<dbReference type="PANTHER" id="PTHR32060:SF30">
    <property type="entry name" value="CARBOXY-TERMINAL PROCESSING PROTEASE CTPA"/>
    <property type="match status" value="1"/>
</dbReference>
<dbReference type="PANTHER" id="PTHR32060">
    <property type="entry name" value="TAIL-SPECIFIC PROTEASE"/>
    <property type="match status" value="1"/>
</dbReference>
<dbReference type="Gene3D" id="3.90.226.10">
    <property type="entry name" value="2-enoyl-CoA Hydratase, Chain A, domain 1"/>
    <property type="match status" value="1"/>
</dbReference>
<dbReference type="GO" id="GO:0004175">
    <property type="term" value="F:endopeptidase activity"/>
    <property type="evidence" value="ECO:0007669"/>
    <property type="project" value="TreeGrafter"/>
</dbReference>
<reference evidence="2 3" key="1">
    <citation type="submission" date="2012-01" db="EMBL/GenBank/DDBJ databases">
        <title>The Genome Sequence of Treponema denticola SP33.</title>
        <authorList>
            <consortium name="The Broad Institute Genome Sequencing Platform"/>
            <person name="Earl A."/>
            <person name="Ward D."/>
            <person name="Feldgarden M."/>
            <person name="Gevers D."/>
            <person name="Blanton J.M."/>
            <person name="Fenno C.J."/>
            <person name="Baranova O.V."/>
            <person name="Mathney J."/>
            <person name="Dewhirst F.E."/>
            <person name="Izard J."/>
            <person name="Young S.K."/>
            <person name="Zeng Q."/>
            <person name="Gargeya S."/>
            <person name="Fitzgerald M."/>
            <person name="Haas B."/>
            <person name="Abouelleil A."/>
            <person name="Alvarado L."/>
            <person name="Arachchi H.M."/>
            <person name="Berlin A."/>
            <person name="Chapman S.B."/>
            <person name="Gearin G."/>
            <person name="Goldberg J."/>
            <person name="Griggs A."/>
            <person name="Gujja S."/>
            <person name="Hansen M."/>
            <person name="Heiman D."/>
            <person name="Howarth C."/>
            <person name="Larimer J."/>
            <person name="Lui A."/>
            <person name="MacDonald P.J.P."/>
            <person name="McCowen C."/>
            <person name="Montmayeur A."/>
            <person name="Murphy C."/>
            <person name="Neiman D."/>
            <person name="Pearson M."/>
            <person name="Priest M."/>
            <person name="Roberts A."/>
            <person name="Saif S."/>
            <person name="Shea T."/>
            <person name="Sisk P."/>
            <person name="Stolte C."/>
            <person name="Sykes S."/>
            <person name="Wortman J."/>
            <person name="Nusbaum C."/>
            <person name="Birren B."/>
        </authorList>
    </citation>
    <scope>NUCLEOTIDE SEQUENCE [LARGE SCALE GENOMIC DNA]</scope>
    <source>
        <strain evidence="2 3">SP33</strain>
    </source>
</reference>